<accession>A0AAW0D5P9</accession>
<comment type="caution">
    <text evidence="1">The sequence shown here is derived from an EMBL/GenBank/DDBJ whole genome shotgun (WGS) entry which is preliminary data.</text>
</comment>
<evidence type="ECO:0000313" key="2">
    <source>
        <dbReference type="Proteomes" id="UP001362999"/>
    </source>
</evidence>
<reference evidence="1 2" key="1">
    <citation type="journal article" date="2024" name="J Genomics">
        <title>Draft genome sequencing and assembly of Favolaschia claudopus CIRM-BRFM 2984 isolated from oak limbs.</title>
        <authorList>
            <person name="Navarro D."/>
            <person name="Drula E."/>
            <person name="Chaduli D."/>
            <person name="Cazenave R."/>
            <person name="Ahrendt S."/>
            <person name="Wang J."/>
            <person name="Lipzen A."/>
            <person name="Daum C."/>
            <person name="Barry K."/>
            <person name="Grigoriev I.V."/>
            <person name="Favel A."/>
            <person name="Rosso M.N."/>
            <person name="Martin F."/>
        </authorList>
    </citation>
    <scope>NUCLEOTIDE SEQUENCE [LARGE SCALE GENOMIC DNA]</scope>
    <source>
        <strain evidence="1 2">CIRM-BRFM 2984</strain>
    </source>
</reference>
<name>A0AAW0D5P9_9AGAR</name>
<sequence length="112" mass="12560">MSANSYSISIFRPQHHRPDAHDQLNWPITSRFPSLSCRWHPSPSVAVVCSTIRAYTQRCLCRLSHSNFEITLQLKIARCDSAATRRLPTPSSSLQPCLAGAVSLRIQRGFVP</sequence>
<protein>
    <submittedName>
        <fullName evidence="1">Uncharacterized protein</fullName>
    </submittedName>
</protein>
<gene>
    <name evidence="1" type="ORF">R3P38DRAFT_3175488</name>
</gene>
<dbReference type="Proteomes" id="UP001362999">
    <property type="component" value="Unassembled WGS sequence"/>
</dbReference>
<organism evidence="1 2">
    <name type="scientific">Favolaschia claudopus</name>
    <dbReference type="NCBI Taxonomy" id="2862362"/>
    <lineage>
        <taxon>Eukaryota</taxon>
        <taxon>Fungi</taxon>
        <taxon>Dikarya</taxon>
        <taxon>Basidiomycota</taxon>
        <taxon>Agaricomycotina</taxon>
        <taxon>Agaricomycetes</taxon>
        <taxon>Agaricomycetidae</taxon>
        <taxon>Agaricales</taxon>
        <taxon>Marasmiineae</taxon>
        <taxon>Mycenaceae</taxon>
        <taxon>Favolaschia</taxon>
    </lineage>
</organism>
<dbReference type="AlphaFoldDB" id="A0AAW0D5P9"/>
<proteinExistence type="predicted"/>
<keyword evidence="2" id="KW-1185">Reference proteome</keyword>
<dbReference type="EMBL" id="JAWWNJ010000010">
    <property type="protein sequence ID" value="KAK7046210.1"/>
    <property type="molecule type" value="Genomic_DNA"/>
</dbReference>
<evidence type="ECO:0000313" key="1">
    <source>
        <dbReference type="EMBL" id="KAK7046210.1"/>
    </source>
</evidence>